<dbReference type="EMBL" id="JAJBZT010000005">
    <property type="protein sequence ID" value="MCB6183895.1"/>
    <property type="molecule type" value="Genomic_DNA"/>
</dbReference>
<feature type="transmembrane region" description="Helical" evidence="1">
    <location>
        <begin position="38"/>
        <end position="59"/>
    </location>
</feature>
<dbReference type="Proteomes" id="UP001165395">
    <property type="component" value="Unassembled WGS sequence"/>
</dbReference>
<organism evidence="2 3">
    <name type="scientific">Leeia speluncae</name>
    <dbReference type="NCBI Taxonomy" id="2884804"/>
    <lineage>
        <taxon>Bacteria</taxon>
        <taxon>Pseudomonadati</taxon>
        <taxon>Pseudomonadota</taxon>
        <taxon>Betaproteobacteria</taxon>
        <taxon>Neisseriales</taxon>
        <taxon>Leeiaceae</taxon>
        <taxon>Leeia</taxon>
    </lineage>
</organism>
<sequence>MLAVFTRFIILLAGLFGFVVIYSHLFKPEWKVKIRAQVNRIAWAFVLLSVVYILTHLHLTSL</sequence>
<feature type="transmembrane region" description="Helical" evidence="1">
    <location>
        <begin position="6"/>
        <end position="26"/>
    </location>
</feature>
<gene>
    <name evidence="2" type="ORF">LIN78_10100</name>
</gene>
<name>A0ABS8D6R4_9NEIS</name>
<evidence type="ECO:0000256" key="1">
    <source>
        <dbReference type="SAM" id="Phobius"/>
    </source>
</evidence>
<accession>A0ABS8D6R4</accession>
<proteinExistence type="predicted"/>
<keyword evidence="1" id="KW-0472">Membrane</keyword>
<reference evidence="2" key="1">
    <citation type="submission" date="2021-10" db="EMBL/GenBank/DDBJ databases">
        <title>The complete genome sequence of Leeia sp. TBRC 13508.</title>
        <authorList>
            <person name="Charoenyingcharoen P."/>
            <person name="Yukphan P."/>
        </authorList>
    </citation>
    <scope>NUCLEOTIDE SEQUENCE</scope>
    <source>
        <strain evidence="2">TBRC 13508</strain>
    </source>
</reference>
<dbReference type="RefSeq" id="WP_227180677.1">
    <property type="nucleotide sequence ID" value="NZ_JAJBZT010000005.1"/>
</dbReference>
<keyword evidence="1" id="KW-1133">Transmembrane helix</keyword>
<keyword evidence="3" id="KW-1185">Reference proteome</keyword>
<dbReference type="InterPro" id="IPR058186">
    <property type="entry name" value="MIGRI"/>
</dbReference>
<comment type="caution">
    <text evidence="2">The sequence shown here is derived from an EMBL/GenBank/DDBJ whole genome shotgun (WGS) entry which is preliminary data.</text>
</comment>
<keyword evidence="1" id="KW-0812">Transmembrane</keyword>
<dbReference type="NCBIfam" id="NF047648">
    <property type="entry name" value="MIGRI_fam"/>
    <property type="match status" value="1"/>
</dbReference>
<protein>
    <submittedName>
        <fullName evidence="2">Uncharacterized protein</fullName>
    </submittedName>
</protein>
<evidence type="ECO:0000313" key="3">
    <source>
        <dbReference type="Proteomes" id="UP001165395"/>
    </source>
</evidence>
<evidence type="ECO:0000313" key="2">
    <source>
        <dbReference type="EMBL" id="MCB6183895.1"/>
    </source>
</evidence>